<evidence type="ECO:0000313" key="2">
    <source>
        <dbReference type="EMBL" id="MBW7573832.1"/>
    </source>
</evidence>
<feature type="transmembrane region" description="Helical" evidence="1">
    <location>
        <begin position="9"/>
        <end position="26"/>
    </location>
</feature>
<proteinExistence type="predicted"/>
<protein>
    <submittedName>
        <fullName evidence="2">NusG domain II-containing protein</fullName>
    </submittedName>
</protein>
<keyword evidence="3" id="KW-1185">Reference proteome</keyword>
<comment type="caution">
    <text evidence="2">The sequence shown here is derived from an EMBL/GenBank/DDBJ whole genome shotgun (WGS) entry which is preliminary data.</text>
</comment>
<dbReference type="CDD" id="cd09846">
    <property type="entry name" value="DUF1312"/>
    <property type="match status" value="1"/>
</dbReference>
<dbReference type="EMBL" id="JAGFNZ010000006">
    <property type="protein sequence ID" value="MBW7573832.1"/>
    <property type="molecule type" value="Genomic_DNA"/>
</dbReference>
<dbReference type="RefSeq" id="WP_219966241.1">
    <property type="nucleotide sequence ID" value="NZ_JAGFNZ010000006.1"/>
</dbReference>
<name>A0ABS7DRA9_9FIRM</name>
<keyword evidence="1" id="KW-0472">Membrane</keyword>
<sequence length="129" mass="14130">MKFVKKTDLIILAVAVVLCVAAWFTYQTIAGKKAAKAEIFYKSELVETVDLTAGVDKHFSIEQNRNVVFHVFKDGSICFEESNCPDKICIHAGRLHTIGESAACLPNGIVMKIVAKDQRSSDDLDAVIG</sequence>
<keyword evidence="1" id="KW-0812">Transmembrane</keyword>
<dbReference type="Gene3D" id="2.60.320.10">
    <property type="entry name" value="N-utilization substance G protein NusG, insert domain"/>
    <property type="match status" value="1"/>
</dbReference>
<dbReference type="Pfam" id="PF07009">
    <property type="entry name" value="NusG_II"/>
    <property type="match status" value="1"/>
</dbReference>
<reference evidence="2 3" key="1">
    <citation type="submission" date="2021-03" db="EMBL/GenBank/DDBJ databases">
        <title>Caproiciproducens sp. nov. isolated from feces of cow.</title>
        <authorList>
            <person name="Choi J.-Y."/>
        </authorList>
    </citation>
    <scope>NUCLEOTIDE SEQUENCE [LARGE SCALE GENOMIC DNA]</scope>
    <source>
        <strain evidence="2 3">AGMB10547</strain>
    </source>
</reference>
<organism evidence="2 3">
    <name type="scientific">Caproiciproducens faecalis</name>
    <dbReference type="NCBI Taxonomy" id="2820301"/>
    <lineage>
        <taxon>Bacteria</taxon>
        <taxon>Bacillati</taxon>
        <taxon>Bacillota</taxon>
        <taxon>Clostridia</taxon>
        <taxon>Eubacteriales</taxon>
        <taxon>Acutalibacteraceae</taxon>
        <taxon>Caproiciproducens</taxon>
    </lineage>
</organism>
<accession>A0ABS7DRA9</accession>
<dbReference type="Proteomes" id="UP000719942">
    <property type="component" value="Unassembled WGS sequence"/>
</dbReference>
<dbReference type="InterPro" id="IPR038690">
    <property type="entry name" value="NusG_2_sf"/>
</dbReference>
<evidence type="ECO:0000313" key="3">
    <source>
        <dbReference type="Proteomes" id="UP000719942"/>
    </source>
</evidence>
<evidence type="ECO:0000256" key="1">
    <source>
        <dbReference type="SAM" id="Phobius"/>
    </source>
</evidence>
<gene>
    <name evidence="2" type="ORF">J5W02_13535</name>
</gene>
<keyword evidence="1" id="KW-1133">Transmembrane helix</keyword>